<dbReference type="Gene3D" id="3.40.1090.10">
    <property type="entry name" value="Cytosolic phospholipase A2 catalytic domain"/>
    <property type="match status" value="1"/>
</dbReference>
<proteinExistence type="predicted"/>
<sequence length="1345" mass="152407">MEKIQRRDGLEEIPKPCDYFDMIAGTSTGGLIAVMLGRLRMSTAEALKAYDDCAASIFNKKNRKTGQVSDKYKSTALKEAVQKLVKERGMGEMMRDPENPKKGKVIVCVMPADSVATGETKLVRSFQGEDDWDSEIRIWEACRATTAASKYFKPQGLGAGVRKGLFIDAAVGFNNPANYLLKEALDEFGSRRRFGCLISIGTGTKSTETVRVKTGFKNYTKAWGQLQGLIGMVKNVATDAETSHKQIHDRFSRFPGSYYRFNVPDGAKEVELDEYKKIPQLKALTRDYLGGDSVQTWVDFGPCLDQLFLSDRSKAMGMPSSFFIGRQDVLNKIDQVFCERDTGGVPRREFLLWGIGGVGKSEVALKAAENLDGRFKYIFYVDGSERSTIIHSYAEISKRYNLGGTNPETMFHMALEWMGRLADEWLLIFDDCNLSERAGFIPGRGKGNIIYTSRFNGLEHNFPAHLVYHVEPLAVRDAVELLLGASGLLDVISDSDEAGPTVPTRRAPTGEETALANEIVHELSCMPVCVDKAAAAVRERGMELDVYLKELRTQKVRVATDPRFKDTSVETQAAYATLELSYDQITAIRHRAGRSEEGRAALFAKKVLNLLSCYHYQGFSTEILTRAVLNRRSCNAGLSYPLKRIFQTPDKGWDDMMQEDGEGGWEVLFFAHGLQVLRRYSLVRLAPDRLTLSMHTLVHTWAQQRMDPEARAEVCWLAGVLLSDAMTPSLILKNRRYAIGLAPHIDYCFAIVPKTRDTIQEHDNARVLGLKRGDVVVGPKNITYPVDEYYNAHLLFRLGWFYSAVQQFKQAEYCWKTCLRLFKYQEDPFGWGAINTLTHLATLYHEHGFLGEAEAMHWEAIGRLEARKREREQYLLKELEKREFEEEKASVSAPQRGRLLKTALEKTTPQLFPALSSKEMEARIFQTFTATVVNPLARHRPATNRRSPIGAEVEVHESTDTAEDAVATVRKKKSAEETDSLDDLEAEILLRHGRLARVLKDQGRNKNAKNLMNWVVQKCQEELVEDSPELLRLQNEAKAMTEPKDMDWFKRRVDMMNESDTDQSLAFFQTDAIYELFDHWCWSMYLAGRYSMAIDMYKKFIPRAVDVYGYHDPKVLKMMRRMAEAAWSADRLDDAVFIAEQCLLRAEDVYQPSHMEVILATELLAKALGKQRPGSDKDAEDMFGLALNRAQSSLPKNHPVTERIKIEFDSFKHPQEPSYLTGAKSLEERWLDLKADVKAHFVELGMLNEYALRLYHFKGLQPWRSEEEYQRRLSKFSVLVRAPGKLLGIKKPVIEGLSTTITRNDHGIQPEGGASRKSSTSKGRVSIGATTISMLRTRRLEYSLV</sequence>
<comment type="caution">
    <text evidence="4">Lacks conserved residue(s) required for the propagation of feature annotation.</text>
</comment>
<keyword evidence="1 4" id="KW-0378">Hydrolase</keyword>
<feature type="short sequence motif" description="GXSXG" evidence="4">
    <location>
        <begin position="25"/>
        <end position="29"/>
    </location>
</feature>
<dbReference type="InterPro" id="IPR027417">
    <property type="entry name" value="P-loop_NTPase"/>
</dbReference>
<dbReference type="Pfam" id="PF01734">
    <property type="entry name" value="Patatin"/>
    <property type="match status" value="1"/>
</dbReference>
<evidence type="ECO:0000256" key="4">
    <source>
        <dbReference type="PROSITE-ProRule" id="PRU01161"/>
    </source>
</evidence>
<evidence type="ECO:0000256" key="1">
    <source>
        <dbReference type="ARBA" id="ARBA00022801"/>
    </source>
</evidence>
<dbReference type="InterPro" id="IPR016035">
    <property type="entry name" value="Acyl_Trfase/lysoPLipase"/>
</dbReference>
<gene>
    <name evidence="7" type="ORF">PODCO_111379</name>
</gene>
<protein>
    <submittedName>
        <fullName evidence="7">Calcium-independent phospholipase A2-gamma</fullName>
    </submittedName>
</protein>
<feature type="active site" description="Proton acceptor" evidence="4">
    <location>
        <position position="168"/>
    </location>
</feature>
<evidence type="ECO:0000259" key="6">
    <source>
        <dbReference type="PROSITE" id="PS51635"/>
    </source>
</evidence>
<dbReference type="SUPFAM" id="SSF52540">
    <property type="entry name" value="P-loop containing nucleoside triphosphate hydrolases"/>
    <property type="match status" value="1"/>
</dbReference>
<dbReference type="Gene3D" id="1.25.40.10">
    <property type="entry name" value="Tetratricopeptide repeat domain"/>
    <property type="match status" value="2"/>
</dbReference>
<name>A0ABY6RWQ3_PODCO</name>
<dbReference type="PANTHER" id="PTHR24185">
    <property type="entry name" value="CALCIUM-INDEPENDENT PHOSPHOLIPASE A2-GAMMA"/>
    <property type="match status" value="1"/>
</dbReference>
<dbReference type="Gene3D" id="3.40.50.300">
    <property type="entry name" value="P-loop containing nucleotide triphosphate hydrolases"/>
    <property type="match status" value="1"/>
</dbReference>
<keyword evidence="3 4" id="KW-0443">Lipid metabolism</keyword>
<dbReference type="PROSITE" id="PS51635">
    <property type="entry name" value="PNPLA"/>
    <property type="match status" value="1"/>
</dbReference>
<organism evidence="7 8">
    <name type="scientific">Podospora comata</name>
    <dbReference type="NCBI Taxonomy" id="48703"/>
    <lineage>
        <taxon>Eukaryota</taxon>
        <taxon>Fungi</taxon>
        <taxon>Dikarya</taxon>
        <taxon>Ascomycota</taxon>
        <taxon>Pezizomycotina</taxon>
        <taxon>Sordariomycetes</taxon>
        <taxon>Sordariomycetidae</taxon>
        <taxon>Sordariales</taxon>
        <taxon>Podosporaceae</taxon>
        <taxon>Podospora</taxon>
    </lineage>
</organism>
<feature type="active site" description="Nucleophile" evidence="4">
    <location>
        <position position="27"/>
    </location>
</feature>
<dbReference type="InterPro" id="IPR002641">
    <property type="entry name" value="PNPLA_dom"/>
</dbReference>
<dbReference type="CDD" id="cd07216">
    <property type="entry name" value="Pat17_PNPLA8_PNPLA9_like3"/>
    <property type="match status" value="1"/>
</dbReference>
<dbReference type="SUPFAM" id="SSF48452">
    <property type="entry name" value="TPR-like"/>
    <property type="match status" value="2"/>
</dbReference>
<evidence type="ECO:0000256" key="5">
    <source>
        <dbReference type="SAM" id="MobiDB-lite"/>
    </source>
</evidence>
<evidence type="ECO:0000256" key="2">
    <source>
        <dbReference type="ARBA" id="ARBA00022963"/>
    </source>
</evidence>
<dbReference type="Proteomes" id="UP000280685">
    <property type="component" value="Chromosome 1"/>
</dbReference>
<reference evidence="7" key="1">
    <citation type="submission" date="2018-02" db="EMBL/GenBank/DDBJ databases">
        <authorList>
            <person name="Silar P."/>
        </authorList>
    </citation>
    <scope>NUCLEOTIDE SEQUENCE [LARGE SCALE GENOMIC DNA]</scope>
    <source>
        <strain evidence="7">T</strain>
    </source>
</reference>
<accession>A0ABY6RWQ3</accession>
<dbReference type="PANTHER" id="PTHR24185:SF1">
    <property type="entry name" value="CALCIUM-INDEPENDENT PHOSPHOLIPASE A2-GAMMA"/>
    <property type="match status" value="1"/>
</dbReference>
<evidence type="ECO:0000313" key="7">
    <source>
        <dbReference type="EMBL" id="VBB72604.1"/>
    </source>
</evidence>
<evidence type="ECO:0000313" key="8">
    <source>
        <dbReference type="Proteomes" id="UP000280685"/>
    </source>
</evidence>
<keyword evidence="2 4" id="KW-0442">Lipid degradation</keyword>
<keyword evidence="8" id="KW-1185">Reference proteome</keyword>
<dbReference type="InterPro" id="IPR011990">
    <property type="entry name" value="TPR-like_helical_dom_sf"/>
</dbReference>
<feature type="region of interest" description="Disordered" evidence="5">
    <location>
        <begin position="1304"/>
        <end position="1324"/>
    </location>
</feature>
<evidence type="ECO:0000256" key="3">
    <source>
        <dbReference type="ARBA" id="ARBA00023098"/>
    </source>
</evidence>
<dbReference type="SUPFAM" id="SSF52151">
    <property type="entry name" value="FabD/lysophospholipase-like"/>
    <property type="match status" value="1"/>
</dbReference>
<feature type="domain" description="PNPLA" evidence="6">
    <location>
        <begin position="1"/>
        <end position="181"/>
    </location>
</feature>
<dbReference type="EMBL" id="LR026964">
    <property type="protein sequence ID" value="VBB72604.1"/>
    <property type="molecule type" value="Genomic_DNA"/>
</dbReference>